<dbReference type="HOGENOM" id="CLU_000604_84_3_12"/>
<evidence type="ECO:0000256" key="4">
    <source>
        <dbReference type="ARBA" id="ARBA00022692"/>
    </source>
</evidence>
<evidence type="ECO:0000256" key="1">
    <source>
        <dbReference type="ARBA" id="ARBA00004651"/>
    </source>
</evidence>
<evidence type="ECO:0000259" key="11">
    <source>
        <dbReference type="PROSITE" id="PS50929"/>
    </source>
</evidence>
<sequence>MLKEYRTLFKYMKPFRHWYLLGIISLVITSGFQLLIPQFIRQAVDSFADMNFVMEDIGRIIFHMFLTSLVIAAGRLGWRYFLGTPARKIETDLRRDLFTHLMNLDTAFYEEYGIGDLMARATNDMQTIRRAASMALVAAFDGIFLTVSILIIMFSQTPELAAYTIIPLPAITILLIFFGRLIGPLFKKVQEGFSNMSGHSQATFTGIRVIKSFVKERFFLRKFAVLNDDYRSRNMRLVSVNGIFFPIVMFLSGLTIMILLLVGGQQVIQTDITHGQLVATLSYLQMLIWPMLGAGFTVNLIQRGAASLGRINTVMAKKPRIDPAISRPSPDLNGEIRFEHVSVRREQGDILSDINISLKPGSLVGITGPVGSGKTTLIHLLPRLTEFDHGRILINGNDIRNIDLGHLRKYFGFVPQRSFLFSASIRDNLAFGVESLEDRRLEELVRASSLDRDLPQFPQGWDTVVGEKGITISGGQKQRTSLARALALSPPMLLLDDPLSAVDAETEERILTSLLEQIKSRSAVIASNRISTLKHCDHIIVLENGTVSQEGTHETLAAQPGYYRNIARIQQLSPEVSA</sequence>
<evidence type="ECO:0000313" key="13">
    <source>
        <dbReference type="Proteomes" id="UP000018680"/>
    </source>
</evidence>
<dbReference type="InterPro" id="IPR003593">
    <property type="entry name" value="AAA+_ATPase"/>
</dbReference>
<dbReference type="PROSITE" id="PS50929">
    <property type="entry name" value="ABC_TM1F"/>
    <property type="match status" value="1"/>
</dbReference>
<keyword evidence="6 12" id="KW-0067">ATP-binding</keyword>
<keyword evidence="7 9" id="KW-1133">Transmembrane helix</keyword>
<gene>
    <name evidence="12" type="ORF">L21SP2_1371</name>
</gene>
<evidence type="ECO:0000259" key="10">
    <source>
        <dbReference type="PROSITE" id="PS50893"/>
    </source>
</evidence>
<dbReference type="Gene3D" id="3.40.50.300">
    <property type="entry name" value="P-loop containing nucleotide triphosphate hydrolases"/>
    <property type="match status" value="1"/>
</dbReference>
<feature type="domain" description="ABC transporter" evidence="10">
    <location>
        <begin position="336"/>
        <end position="569"/>
    </location>
</feature>
<dbReference type="STRING" id="1307761.L21SP2_1371"/>
<dbReference type="Proteomes" id="UP000018680">
    <property type="component" value="Chromosome"/>
</dbReference>
<dbReference type="RefSeq" id="WP_024267693.1">
    <property type="nucleotide sequence ID" value="NC_023035.1"/>
</dbReference>
<evidence type="ECO:0000256" key="9">
    <source>
        <dbReference type="SAM" id="Phobius"/>
    </source>
</evidence>
<keyword evidence="13" id="KW-1185">Reference proteome</keyword>
<feature type="domain" description="ABC transmembrane type-1" evidence="11">
    <location>
        <begin position="20"/>
        <end position="303"/>
    </location>
</feature>
<dbReference type="GO" id="GO:0005886">
    <property type="term" value="C:plasma membrane"/>
    <property type="evidence" value="ECO:0007669"/>
    <property type="project" value="UniProtKB-SubCell"/>
</dbReference>
<dbReference type="PANTHER" id="PTHR43394:SF1">
    <property type="entry name" value="ATP-BINDING CASSETTE SUB-FAMILY B MEMBER 10, MITOCHONDRIAL"/>
    <property type="match status" value="1"/>
</dbReference>
<dbReference type="CDD" id="cd18541">
    <property type="entry name" value="ABC_6TM_TmrB_like"/>
    <property type="match status" value="1"/>
</dbReference>
<feature type="transmembrane region" description="Helical" evidence="9">
    <location>
        <begin position="240"/>
        <end position="262"/>
    </location>
</feature>
<protein>
    <submittedName>
        <fullName evidence="12">ABC transporter, ATP-binding protein</fullName>
    </submittedName>
</protein>
<reference evidence="12 13" key="1">
    <citation type="journal article" date="2015" name="Stand. Genomic Sci.">
        <title>Complete genome sequence and description of Salinispira pacifica gen. nov., sp. nov., a novel spirochaete isolated form a hypersaline microbial mat.</title>
        <authorList>
            <person name="Ben Hania W."/>
            <person name="Joseph M."/>
            <person name="Schumann P."/>
            <person name="Bunk B."/>
            <person name="Fiebig A."/>
            <person name="Sproer C."/>
            <person name="Klenk H.P."/>
            <person name="Fardeau M.L."/>
            <person name="Spring S."/>
        </authorList>
    </citation>
    <scope>NUCLEOTIDE SEQUENCE [LARGE SCALE GENOMIC DNA]</scope>
    <source>
        <strain evidence="12 13">L21-RPul-D2</strain>
    </source>
</reference>
<evidence type="ECO:0000256" key="8">
    <source>
        <dbReference type="ARBA" id="ARBA00023136"/>
    </source>
</evidence>
<evidence type="ECO:0000256" key="7">
    <source>
        <dbReference type="ARBA" id="ARBA00022989"/>
    </source>
</evidence>
<dbReference type="KEGG" id="slr:L21SP2_1371"/>
<dbReference type="SUPFAM" id="SSF52540">
    <property type="entry name" value="P-loop containing nucleoside triphosphate hydrolases"/>
    <property type="match status" value="1"/>
</dbReference>
<dbReference type="PANTHER" id="PTHR43394">
    <property type="entry name" value="ATP-DEPENDENT PERMEASE MDL1, MITOCHONDRIAL"/>
    <property type="match status" value="1"/>
</dbReference>
<dbReference type="InterPro" id="IPR039421">
    <property type="entry name" value="Type_1_exporter"/>
</dbReference>
<dbReference type="InterPro" id="IPR036640">
    <property type="entry name" value="ABC1_TM_sf"/>
</dbReference>
<keyword evidence="3" id="KW-1003">Cell membrane</keyword>
<evidence type="ECO:0000256" key="6">
    <source>
        <dbReference type="ARBA" id="ARBA00022840"/>
    </source>
</evidence>
<dbReference type="PROSITE" id="PS50893">
    <property type="entry name" value="ABC_TRANSPORTER_2"/>
    <property type="match status" value="1"/>
</dbReference>
<evidence type="ECO:0000256" key="3">
    <source>
        <dbReference type="ARBA" id="ARBA00022475"/>
    </source>
</evidence>
<dbReference type="SUPFAM" id="SSF90123">
    <property type="entry name" value="ABC transporter transmembrane region"/>
    <property type="match status" value="1"/>
</dbReference>
<evidence type="ECO:0000256" key="2">
    <source>
        <dbReference type="ARBA" id="ARBA00022448"/>
    </source>
</evidence>
<dbReference type="GO" id="GO:0005524">
    <property type="term" value="F:ATP binding"/>
    <property type="evidence" value="ECO:0007669"/>
    <property type="project" value="UniProtKB-KW"/>
</dbReference>
<keyword evidence="5" id="KW-0547">Nucleotide-binding</keyword>
<dbReference type="EMBL" id="CP006939">
    <property type="protein sequence ID" value="AHC14770.1"/>
    <property type="molecule type" value="Genomic_DNA"/>
</dbReference>
<organism evidence="12 13">
    <name type="scientific">Salinispira pacifica</name>
    <dbReference type="NCBI Taxonomy" id="1307761"/>
    <lineage>
        <taxon>Bacteria</taxon>
        <taxon>Pseudomonadati</taxon>
        <taxon>Spirochaetota</taxon>
        <taxon>Spirochaetia</taxon>
        <taxon>Spirochaetales</taxon>
        <taxon>Spirochaetaceae</taxon>
        <taxon>Salinispira</taxon>
    </lineage>
</organism>
<dbReference type="InterPro" id="IPR027417">
    <property type="entry name" value="P-loop_NTPase"/>
</dbReference>
<feature type="transmembrane region" description="Helical" evidence="9">
    <location>
        <begin position="60"/>
        <end position="78"/>
    </location>
</feature>
<dbReference type="Pfam" id="PF00664">
    <property type="entry name" value="ABC_membrane"/>
    <property type="match status" value="1"/>
</dbReference>
<feature type="transmembrane region" description="Helical" evidence="9">
    <location>
        <begin position="20"/>
        <end position="40"/>
    </location>
</feature>
<feature type="transmembrane region" description="Helical" evidence="9">
    <location>
        <begin position="134"/>
        <end position="154"/>
    </location>
</feature>
<dbReference type="GO" id="GO:0016887">
    <property type="term" value="F:ATP hydrolysis activity"/>
    <property type="evidence" value="ECO:0007669"/>
    <property type="project" value="InterPro"/>
</dbReference>
<dbReference type="Gene3D" id="1.20.1560.10">
    <property type="entry name" value="ABC transporter type 1, transmembrane domain"/>
    <property type="match status" value="1"/>
</dbReference>
<evidence type="ECO:0000256" key="5">
    <source>
        <dbReference type="ARBA" id="ARBA00022741"/>
    </source>
</evidence>
<proteinExistence type="predicted"/>
<dbReference type="AlphaFoldDB" id="V5WGL8"/>
<keyword evidence="8 9" id="KW-0472">Membrane</keyword>
<feature type="transmembrane region" description="Helical" evidence="9">
    <location>
        <begin position="282"/>
        <end position="301"/>
    </location>
</feature>
<dbReference type="PATRIC" id="fig|1307761.3.peg.1364"/>
<evidence type="ECO:0000313" key="12">
    <source>
        <dbReference type="EMBL" id="AHC14770.1"/>
    </source>
</evidence>
<dbReference type="InterPro" id="IPR003439">
    <property type="entry name" value="ABC_transporter-like_ATP-bd"/>
</dbReference>
<dbReference type="FunFam" id="3.40.50.300:FF:000221">
    <property type="entry name" value="Multidrug ABC transporter ATP-binding protein"/>
    <property type="match status" value="1"/>
</dbReference>
<feature type="transmembrane region" description="Helical" evidence="9">
    <location>
        <begin position="160"/>
        <end position="178"/>
    </location>
</feature>
<accession>V5WGL8</accession>
<keyword evidence="2" id="KW-0813">Transport</keyword>
<dbReference type="SMART" id="SM00382">
    <property type="entry name" value="AAA"/>
    <property type="match status" value="1"/>
</dbReference>
<keyword evidence="4 9" id="KW-0812">Transmembrane</keyword>
<dbReference type="GO" id="GO:0015421">
    <property type="term" value="F:ABC-type oligopeptide transporter activity"/>
    <property type="evidence" value="ECO:0007669"/>
    <property type="project" value="TreeGrafter"/>
</dbReference>
<dbReference type="InterPro" id="IPR011527">
    <property type="entry name" value="ABC1_TM_dom"/>
</dbReference>
<name>V5WGL8_9SPIO</name>
<dbReference type="Pfam" id="PF00005">
    <property type="entry name" value="ABC_tran"/>
    <property type="match status" value="1"/>
</dbReference>
<comment type="subcellular location">
    <subcellularLocation>
        <location evidence="1">Cell membrane</location>
        <topology evidence="1">Multi-pass membrane protein</topology>
    </subcellularLocation>
</comment>
<dbReference type="eggNOG" id="COG1132">
    <property type="taxonomic scope" value="Bacteria"/>
</dbReference>